<reference evidence="4" key="1">
    <citation type="submission" date="2022-11" db="UniProtKB">
        <authorList>
            <consortium name="WormBaseParasite"/>
        </authorList>
    </citation>
    <scope>IDENTIFICATION</scope>
</reference>
<dbReference type="AlphaFoldDB" id="A0A914ZRE1"/>
<sequence length="187" mass="20898">FLTSSSSHRHSLDFMKESPHYLATPSNVPEDHITFAFGIVMLFSIAVCCTMLVSRFSKPRRRLIMSNAWSDYEVAIWVRCGKRASASPMLMIFRGIYCQRRICGHPSVSFISNSSVSILPSYLSATTTTSIGSLPPPVYAETQSLVQQEQSSEHQTAEIEREECRKALTEMSSPDVPNSTSEEPPRT</sequence>
<feature type="compositionally biased region" description="Polar residues" evidence="1">
    <location>
        <begin position="170"/>
        <end position="187"/>
    </location>
</feature>
<accession>A0A914ZRE1</accession>
<dbReference type="WBParaSite" id="PgB14X_g065_t02">
    <property type="protein sequence ID" value="PgB14X_g065_t02"/>
    <property type="gene ID" value="PgB14X_g065"/>
</dbReference>
<feature type="region of interest" description="Disordered" evidence="1">
    <location>
        <begin position="166"/>
        <end position="187"/>
    </location>
</feature>
<name>A0A914ZRE1_PARUN</name>
<keyword evidence="3" id="KW-1185">Reference proteome</keyword>
<keyword evidence="2" id="KW-0812">Transmembrane</keyword>
<organism evidence="3 4">
    <name type="scientific">Parascaris univalens</name>
    <name type="common">Nematode worm</name>
    <dbReference type="NCBI Taxonomy" id="6257"/>
    <lineage>
        <taxon>Eukaryota</taxon>
        <taxon>Metazoa</taxon>
        <taxon>Ecdysozoa</taxon>
        <taxon>Nematoda</taxon>
        <taxon>Chromadorea</taxon>
        <taxon>Rhabditida</taxon>
        <taxon>Spirurina</taxon>
        <taxon>Ascaridomorpha</taxon>
        <taxon>Ascaridoidea</taxon>
        <taxon>Ascarididae</taxon>
        <taxon>Parascaris</taxon>
    </lineage>
</organism>
<proteinExistence type="predicted"/>
<evidence type="ECO:0000313" key="4">
    <source>
        <dbReference type="WBParaSite" id="PgB14X_g065_t02"/>
    </source>
</evidence>
<feature type="transmembrane region" description="Helical" evidence="2">
    <location>
        <begin position="33"/>
        <end position="53"/>
    </location>
</feature>
<evidence type="ECO:0000256" key="2">
    <source>
        <dbReference type="SAM" id="Phobius"/>
    </source>
</evidence>
<keyword evidence="2" id="KW-1133">Transmembrane helix</keyword>
<protein>
    <submittedName>
        <fullName evidence="4">Uncharacterized protein</fullName>
    </submittedName>
</protein>
<keyword evidence="2" id="KW-0472">Membrane</keyword>
<evidence type="ECO:0000256" key="1">
    <source>
        <dbReference type="SAM" id="MobiDB-lite"/>
    </source>
</evidence>
<dbReference type="Proteomes" id="UP000887569">
    <property type="component" value="Unplaced"/>
</dbReference>
<evidence type="ECO:0000313" key="3">
    <source>
        <dbReference type="Proteomes" id="UP000887569"/>
    </source>
</evidence>